<dbReference type="PANTHER" id="PTHR22754">
    <property type="entry name" value="DISCO-INTERACTING PROTEIN 2 DIP2 -RELATED"/>
    <property type="match status" value="1"/>
</dbReference>
<dbReference type="Gene3D" id="2.40.180.10">
    <property type="entry name" value="Catalase core domain"/>
    <property type="match status" value="1"/>
</dbReference>
<evidence type="ECO:0000256" key="12">
    <source>
        <dbReference type="SAM" id="MobiDB-lite"/>
    </source>
</evidence>
<dbReference type="Pfam" id="PF00501">
    <property type="entry name" value="AMP-binding"/>
    <property type="match status" value="1"/>
</dbReference>
<dbReference type="InterPro" id="IPR040097">
    <property type="entry name" value="FAAL/FAAC"/>
</dbReference>
<proteinExistence type="predicted"/>
<evidence type="ECO:0000256" key="10">
    <source>
        <dbReference type="ARBA" id="ARBA00034223"/>
    </source>
</evidence>
<evidence type="ECO:0000256" key="1">
    <source>
        <dbReference type="ARBA" id="ARBA00001946"/>
    </source>
</evidence>
<evidence type="ECO:0000313" key="16">
    <source>
        <dbReference type="Proteomes" id="UP000032180"/>
    </source>
</evidence>
<dbReference type="PROSITE" id="PS00012">
    <property type="entry name" value="PHOSPHOPANTETHEINE"/>
    <property type="match status" value="2"/>
</dbReference>
<organism evidence="15 16">
    <name type="scientific">Leersia perrieri</name>
    <dbReference type="NCBI Taxonomy" id="77586"/>
    <lineage>
        <taxon>Eukaryota</taxon>
        <taxon>Viridiplantae</taxon>
        <taxon>Streptophyta</taxon>
        <taxon>Embryophyta</taxon>
        <taxon>Tracheophyta</taxon>
        <taxon>Spermatophyta</taxon>
        <taxon>Magnoliopsida</taxon>
        <taxon>Liliopsida</taxon>
        <taxon>Poales</taxon>
        <taxon>Poaceae</taxon>
        <taxon>BOP clade</taxon>
        <taxon>Oryzoideae</taxon>
        <taxon>Oryzeae</taxon>
        <taxon>Oryzinae</taxon>
        <taxon>Leersia</taxon>
    </lineage>
</organism>
<feature type="transmembrane region" description="Helical" evidence="13">
    <location>
        <begin position="1633"/>
        <end position="1656"/>
    </location>
</feature>
<dbReference type="InterPro" id="IPR006162">
    <property type="entry name" value="Ppantetheine_attach_site"/>
</dbReference>
<evidence type="ECO:0000256" key="4">
    <source>
        <dbReference type="ARBA" id="ARBA00022553"/>
    </source>
</evidence>
<evidence type="ECO:0000256" key="9">
    <source>
        <dbReference type="ARBA" id="ARBA00034219"/>
    </source>
</evidence>
<dbReference type="PRINTS" id="PR00419">
    <property type="entry name" value="ADXRDTASE"/>
</dbReference>
<dbReference type="GO" id="GO:0106290">
    <property type="term" value="F:trans-cinnamate-CoA ligase activity"/>
    <property type="evidence" value="ECO:0007669"/>
    <property type="project" value="UniProtKB-ARBA"/>
</dbReference>
<keyword evidence="8" id="KW-0443">Lipid metabolism</keyword>
<feature type="transmembrane region" description="Helical" evidence="13">
    <location>
        <begin position="1373"/>
        <end position="1396"/>
    </location>
</feature>
<dbReference type="eggNOG" id="KOG3628">
    <property type="taxonomic scope" value="Eukaryota"/>
</dbReference>
<dbReference type="STRING" id="77586.A0A0D9W660"/>
<dbReference type="CDD" id="cd05931">
    <property type="entry name" value="FAAL"/>
    <property type="match status" value="1"/>
</dbReference>
<feature type="transmembrane region" description="Helical" evidence="13">
    <location>
        <begin position="1433"/>
        <end position="1452"/>
    </location>
</feature>
<evidence type="ECO:0000256" key="7">
    <source>
        <dbReference type="ARBA" id="ARBA00022842"/>
    </source>
</evidence>
<comment type="catalytic activity">
    <reaction evidence="10">
        <text>(E)-4-coumaroyl-AMP + CoA = (E)-4-coumaroyl-CoA + AMP + H(+)</text>
        <dbReference type="Rhea" id="RHEA:72423"/>
        <dbReference type="ChEBI" id="CHEBI:15378"/>
        <dbReference type="ChEBI" id="CHEBI:57287"/>
        <dbReference type="ChEBI" id="CHEBI:85008"/>
        <dbReference type="ChEBI" id="CHEBI:192348"/>
        <dbReference type="ChEBI" id="CHEBI:456215"/>
    </reaction>
    <physiologicalReaction direction="left-to-right" evidence="10">
        <dbReference type="Rhea" id="RHEA:72424"/>
    </physiologicalReaction>
</comment>
<dbReference type="InterPro" id="IPR020835">
    <property type="entry name" value="Catalase_sf"/>
</dbReference>
<dbReference type="Pfam" id="PF23024">
    <property type="entry name" value="AMP-dom_DIP2-like"/>
    <property type="match status" value="1"/>
</dbReference>
<comment type="catalytic activity">
    <reaction evidence="9">
        <text>(E)-4-coumarate + ATP + H(+) = (E)-4-coumaroyl-AMP + diphosphate</text>
        <dbReference type="Rhea" id="RHEA:72419"/>
        <dbReference type="ChEBI" id="CHEBI:12876"/>
        <dbReference type="ChEBI" id="CHEBI:15378"/>
        <dbReference type="ChEBI" id="CHEBI:30616"/>
        <dbReference type="ChEBI" id="CHEBI:33019"/>
        <dbReference type="ChEBI" id="CHEBI:192348"/>
    </reaction>
    <physiologicalReaction direction="left-to-right" evidence="9">
        <dbReference type="Rhea" id="RHEA:72420"/>
    </physiologicalReaction>
</comment>
<dbReference type="InterPro" id="IPR036736">
    <property type="entry name" value="ACP-like_sf"/>
</dbReference>
<dbReference type="SMART" id="SM00823">
    <property type="entry name" value="PKS_PP"/>
    <property type="match status" value="2"/>
</dbReference>
<evidence type="ECO:0000256" key="2">
    <source>
        <dbReference type="ARBA" id="ARBA00012959"/>
    </source>
</evidence>
<keyword evidence="13" id="KW-0812">Transmembrane</keyword>
<dbReference type="Pfam" id="PF00550">
    <property type="entry name" value="PP-binding"/>
    <property type="match status" value="2"/>
</dbReference>
<keyword evidence="5" id="KW-0436">Ligase</keyword>
<dbReference type="HOGENOM" id="CLU_230155_0_0_1"/>
<dbReference type="InterPro" id="IPR045851">
    <property type="entry name" value="AMP-bd_C_sf"/>
</dbReference>
<dbReference type="Gene3D" id="3.50.50.60">
    <property type="entry name" value="FAD/NAD(P)-binding domain"/>
    <property type="match status" value="1"/>
</dbReference>
<keyword evidence="16" id="KW-1185">Reference proteome</keyword>
<accession>A0A0D9W660</accession>
<feature type="domain" description="Carrier" evidence="14">
    <location>
        <begin position="1221"/>
        <end position="1295"/>
    </location>
</feature>
<dbReference type="GO" id="GO:0006979">
    <property type="term" value="P:response to oxidative stress"/>
    <property type="evidence" value="ECO:0007669"/>
    <property type="project" value="InterPro"/>
</dbReference>
<keyword evidence="7" id="KW-0460">Magnesium</keyword>
<dbReference type="InterPro" id="IPR018028">
    <property type="entry name" value="Catalase"/>
</dbReference>
<dbReference type="SUPFAM" id="SSF56634">
    <property type="entry name" value="Heme-dependent catalase-like"/>
    <property type="match status" value="1"/>
</dbReference>
<comment type="cofactor">
    <cofactor evidence="1">
        <name>Mg(2+)</name>
        <dbReference type="ChEBI" id="CHEBI:18420"/>
    </cofactor>
</comment>
<dbReference type="SUPFAM" id="SSF47336">
    <property type="entry name" value="ACP-like"/>
    <property type="match status" value="2"/>
</dbReference>
<dbReference type="GO" id="GO:0016207">
    <property type="term" value="F:4-coumarate-CoA ligase activity"/>
    <property type="evidence" value="ECO:0007669"/>
    <property type="project" value="UniProtKB-EC"/>
</dbReference>
<evidence type="ECO:0000256" key="6">
    <source>
        <dbReference type="ARBA" id="ARBA00022832"/>
    </source>
</evidence>
<evidence type="ECO:0000313" key="15">
    <source>
        <dbReference type="EnsemblPlants" id="LPERR04G12590.1"/>
    </source>
</evidence>
<dbReference type="InterPro" id="IPR020845">
    <property type="entry name" value="AMP-binding_CS"/>
</dbReference>
<dbReference type="SUPFAM" id="SSF51905">
    <property type="entry name" value="FAD/NAD(P)-binding domain"/>
    <property type="match status" value="1"/>
</dbReference>
<dbReference type="PROSITE" id="PS50075">
    <property type="entry name" value="CARRIER"/>
    <property type="match status" value="2"/>
</dbReference>
<feature type="domain" description="Carrier" evidence="14">
    <location>
        <begin position="1128"/>
        <end position="1202"/>
    </location>
</feature>
<dbReference type="InterPro" id="IPR042099">
    <property type="entry name" value="ANL_N_sf"/>
</dbReference>
<dbReference type="InterPro" id="IPR036188">
    <property type="entry name" value="FAD/NAD-bd_sf"/>
</dbReference>
<dbReference type="GO" id="GO:0031177">
    <property type="term" value="F:phosphopantetheine binding"/>
    <property type="evidence" value="ECO:0007669"/>
    <property type="project" value="InterPro"/>
</dbReference>
<keyword evidence="13" id="KW-1133">Transmembrane helix</keyword>
<dbReference type="Gene3D" id="3.30.70.1990">
    <property type="match status" value="1"/>
</dbReference>
<dbReference type="InterPro" id="IPR020806">
    <property type="entry name" value="PKS_PP-bd"/>
</dbReference>
<evidence type="ECO:0000256" key="3">
    <source>
        <dbReference type="ARBA" id="ARBA00022450"/>
    </source>
</evidence>
<dbReference type="EnsemblPlants" id="LPERR04G12590.1">
    <property type="protein sequence ID" value="LPERR04G12590.1"/>
    <property type="gene ID" value="LPERR04G12590"/>
</dbReference>
<dbReference type="GO" id="GO:0006631">
    <property type="term" value="P:fatty acid metabolic process"/>
    <property type="evidence" value="ECO:0007669"/>
    <property type="project" value="UniProtKB-KW"/>
</dbReference>
<evidence type="ECO:0000256" key="8">
    <source>
        <dbReference type="ARBA" id="ARBA00023098"/>
    </source>
</evidence>
<dbReference type="GO" id="GO:0004096">
    <property type="term" value="F:catalase activity"/>
    <property type="evidence" value="ECO:0007669"/>
    <property type="project" value="InterPro"/>
</dbReference>
<dbReference type="PROSITE" id="PS51402">
    <property type="entry name" value="CATALASE_3"/>
    <property type="match status" value="1"/>
</dbReference>
<evidence type="ECO:0000259" key="14">
    <source>
        <dbReference type="PROSITE" id="PS50075"/>
    </source>
</evidence>
<dbReference type="Gene3D" id="1.10.1200.10">
    <property type="entry name" value="ACP-like"/>
    <property type="match status" value="2"/>
</dbReference>
<dbReference type="Gene3D" id="3.40.50.12780">
    <property type="entry name" value="N-terminal domain of ligase-like"/>
    <property type="match status" value="1"/>
</dbReference>
<dbReference type="InterPro" id="IPR011004">
    <property type="entry name" value="Trimer_LpxA-like_sf"/>
</dbReference>
<dbReference type="SUPFAM" id="SSF51161">
    <property type="entry name" value="Trimeric LpxA-like enzymes"/>
    <property type="match status" value="3"/>
</dbReference>
<dbReference type="EC" id="6.2.1.12" evidence="2"/>
<feature type="region of interest" description="Disordered" evidence="12">
    <location>
        <begin position="2008"/>
        <end position="2030"/>
    </location>
</feature>
<sequence>MDPKRSMHDNFSKLHPSLPVDTRIGIVGAGPSGLSAAYALAKLGYCNVTLFEKYHTVSGMCESIDIEGRTYDLGGQVIAANSAPVITHLAKELGSDFEEMDTHKLALIDSQTGNIRDLEVAEDYVSMVSLTLKLQDEANKSGRAGLHALSGLASDPTLEFLKQNGINSMPKSVAYGYTASGYGFVQDMPYAFIQEFTRTSMAGKIRRFKHGYMSMWEKLSKSLPFDVFCDTEVLNVKRNSYGANVIIKNNNGEKQVMEFDKIILSGALAFKNGRTYRSYSLTDGESEVVELNNLERELFSKVQTIDYYTTVVKINGFEHIPKGFYYFGEFMEDPTTIGRPVAMQRFFADTNIFLFWSYGNSADIKGSFVAKCVTDVVSSMGGDVQKVILQRRFKYFPHVSSKDMKDGFYERLESQLQGFQNTYYVGGLLAFELTERNASYSITAVCKHFAIDDEREMTPYVKRLFPLSHNRNPSPPRDLGELEGVEFPELPSLDGYLQYWGTHKVTEKNVIYTWINEEGKIMNRRTYQELHGNASHIAQKLLTSTKPVIKPGDRVLLIHLPGLEFIDAFFGCLRAGVIPVPVLPPDPMQSGGQALLKVENISKLCNAVAILSTSSYHAAIRAGYIKNIVTLAKRAQKCSAKWPDIPWIHTDSWIKNYRRSPDTFNSDSILFTTTKPQPSDLCFLQFTSGSTGDAKGVMITHGGLIHNVKMMKKRYRSTSKTVLVSWLPQYHDMGLIGGLFTALVSGGTSILFSPMTFIRNPLLWLQTINDYHGTHSAGPNFAFELIIRRLEAEKNKEYDLSSMIFLMIAAEPVRQKTVRRFIELTQPFGLSEGVLAPGYGLAENCVYVACAFGECKPVLIDWQGRVCCGYVEKDDTDTLIRIVDPDSMTEHQEDGVEGEIWISSPSSGVGYWGNSEMSQKTFCNHLKNSPNNKFTRTGDLGRIIDGNLFITGRIKDLIIVAGRNIYSADVEKTVESSSEVLRPGCCAVVGIPEEVLAQKGISTPDSSDQVGLVVIAEVREGKAVSEEVVDSIRARVAEEHGVTVASVKLIKPRTICKTTSGKIRRFECMRQFVDNTLSLANGNHISKKKGLFRSLTTGTGMEVKRPILRQTADHTISPRPKSQVKNSKEITEFLTQIVSEQTGIPKDKISPTDSLPSYGFDSIAVVRAAQKLSDFLGTPVGAIDIFTASCISELANFLENLVHKSQPQLAPWPKSKVKNSKEIIEFLTQIVSDQTGISKDKISPTDSLPSYGFDSIAVVQAAQKLSDFLGAPVGAIDIFTASCISELATFLENLAHKSQSQLAPDASCFMEDETQVVPMDAISAEFSVLATGILQVLALTYVCFMLLLPAYLASSTYMGIFSTVSLVKSPLPSYLSSLVMAPIAWIFYILLTSLSLSILGKSFLQPNYVLIPDVSIWSVDFVKWWALNKAQALAAKMLAVHLKGTIFLNYWFRMQGARIGSSVVIDTVDITDPSLLRVADGAVLAEGVLVQGHEVCNEVLSFRHIRIGREASISPYAVLQKGTVVEDGAVVPPLQKTEAGKSHRTSTTSLSVKEEATKADMILQHLISIYAVGILGALSGAIVYTLYTHFSGKSASPQHFSFACIAGAFHWLPAAITAYVVIVQETPTSAISFALSIAFAYLSYGVILSILTSISIRALAAKPRTKQNTMASLIHRRITTAAHVRFAKLLSGTEAFCVYLRLLGAKIGRHCSIRAINPVANPELISIGDGVHLGDFCNIVPGFYSKGGLFTAAEIKVEENTVVGSGSLLLPGSVLQENVILGALSVAPENAVLRRGGVYVGAQSLTMVKNTLIEEDERIEGMDQGYKKIVANLAANLAITTMNVKSRYFHRIGVSGRGVLRMYDEIPSLPWRRHKIFAAGKSFPVIVRHSNSLSADDDARLDARGAALRILSDEDDDVPLLDLTLKSGRAFYARTIADFATWLVCGLPAREEHVRRSPHIRDAVWGSLRNTDSYAVLHYYSNICRLLRFDDGDTKEMYVKFKLRPADPDVPEESGEVSPRGVLPPETGAIPRDEGDTRPLLFLADDFRRRVESPGGVRYVLQLQVREVPADDGARDVALDCTRPWDEAVFPYVDVGEVVVDRNVLAEETERLEFNPFLRCPEVDVVPATSCAQSASIDHGRSLVYEICQRLRNGEPLPASWRALLEQSDTKIDLSCCPVAAAAAKPNADDAVATKATVTLARTWYQALWATLCQPLLQTLAPYATLGLVIFLPLRILLAVAAATGAPPLYCLLPAFWAASGVSAMATCAAAKWALVGVRRDGDTAHIWSPAVFLDTVWQALRTATGEYFAELTPGSAPFAAWMRAMGAELPAADGGDGGGVYVDSMGALLNPEMVRLERGASVGRDALLFGHVYEGDAGKVRFGGVRVGEDGFVGSRAVAMPGVTVDDGGCLAALGLAMKGETVRHGM</sequence>
<dbReference type="Gene3D" id="3.30.300.30">
    <property type="match status" value="1"/>
</dbReference>
<reference evidence="16" key="2">
    <citation type="submission" date="2013-12" db="EMBL/GenBank/DDBJ databases">
        <authorList>
            <person name="Yu Y."/>
            <person name="Lee S."/>
            <person name="de Baynast K."/>
            <person name="Wissotski M."/>
            <person name="Liu L."/>
            <person name="Talag J."/>
            <person name="Goicoechea J."/>
            <person name="Angelova A."/>
            <person name="Jetty R."/>
            <person name="Kudrna D."/>
            <person name="Golser W."/>
            <person name="Rivera L."/>
            <person name="Zhang J."/>
            <person name="Wing R."/>
        </authorList>
    </citation>
    <scope>NUCLEOTIDE SEQUENCE</scope>
</reference>
<reference evidence="15 16" key="1">
    <citation type="submission" date="2012-08" db="EMBL/GenBank/DDBJ databases">
        <title>Oryza genome evolution.</title>
        <authorList>
            <person name="Wing R.A."/>
        </authorList>
    </citation>
    <scope>NUCLEOTIDE SEQUENCE</scope>
</reference>
<keyword evidence="3" id="KW-0596">Phosphopantetheine</keyword>
<dbReference type="PROSITE" id="PS00455">
    <property type="entry name" value="AMP_BINDING"/>
    <property type="match status" value="1"/>
</dbReference>
<evidence type="ECO:0000256" key="11">
    <source>
        <dbReference type="ARBA" id="ARBA00034252"/>
    </source>
</evidence>
<name>A0A0D9W660_9ORYZ</name>
<dbReference type="Gene3D" id="2.160.10.10">
    <property type="entry name" value="Hexapeptide repeat proteins"/>
    <property type="match status" value="1"/>
</dbReference>
<feature type="transmembrane region" description="Helical" evidence="13">
    <location>
        <begin position="1567"/>
        <end position="1587"/>
    </location>
</feature>
<reference evidence="15" key="3">
    <citation type="submission" date="2015-04" db="UniProtKB">
        <authorList>
            <consortium name="EnsemblPlants"/>
        </authorList>
    </citation>
    <scope>IDENTIFICATION</scope>
</reference>
<dbReference type="Gramene" id="LPERR04G12590.1">
    <property type="protein sequence ID" value="LPERR04G12590.1"/>
    <property type="gene ID" value="LPERR04G12590"/>
</dbReference>
<dbReference type="GO" id="GO:0020037">
    <property type="term" value="F:heme binding"/>
    <property type="evidence" value="ECO:0007669"/>
    <property type="project" value="InterPro"/>
</dbReference>
<evidence type="ECO:0000256" key="13">
    <source>
        <dbReference type="SAM" id="Phobius"/>
    </source>
</evidence>
<protein>
    <recommendedName>
        <fullName evidence="2">4-coumarate--CoA ligase</fullName>
        <ecNumber evidence="2">6.2.1.12</ecNumber>
    </recommendedName>
</protein>
<dbReference type="InterPro" id="IPR025110">
    <property type="entry name" value="AMP-bd_C"/>
</dbReference>
<comment type="catalytic activity">
    <reaction evidence="11">
        <text>(E)-4-coumarate + ATP + CoA = (E)-4-coumaroyl-CoA + AMP + diphosphate</text>
        <dbReference type="Rhea" id="RHEA:19641"/>
        <dbReference type="ChEBI" id="CHEBI:12876"/>
        <dbReference type="ChEBI" id="CHEBI:30616"/>
        <dbReference type="ChEBI" id="CHEBI:33019"/>
        <dbReference type="ChEBI" id="CHEBI:57287"/>
        <dbReference type="ChEBI" id="CHEBI:85008"/>
        <dbReference type="ChEBI" id="CHEBI:456215"/>
        <dbReference type="EC" id="6.2.1.12"/>
    </reaction>
    <physiologicalReaction direction="left-to-right" evidence="11">
        <dbReference type="Rhea" id="RHEA:19642"/>
    </physiologicalReaction>
</comment>
<dbReference type="Pfam" id="PF13450">
    <property type="entry name" value="NAD_binding_8"/>
    <property type="match status" value="1"/>
</dbReference>
<feature type="transmembrane region" description="Helical" evidence="13">
    <location>
        <begin position="1599"/>
        <end position="1621"/>
    </location>
</feature>
<dbReference type="SUPFAM" id="SSF56801">
    <property type="entry name" value="Acetyl-CoA synthetase-like"/>
    <property type="match status" value="1"/>
</dbReference>
<keyword evidence="13" id="KW-0472">Membrane</keyword>
<feature type="transmembrane region" description="Helical" evidence="13">
    <location>
        <begin position="1328"/>
        <end position="1353"/>
    </location>
</feature>
<dbReference type="Proteomes" id="UP000032180">
    <property type="component" value="Chromosome 4"/>
</dbReference>
<evidence type="ECO:0000256" key="5">
    <source>
        <dbReference type="ARBA" id="ARBA00022598"/>
    </source>
</evidence>
<dbReference type="GO" id="GO:0009698">
    <property type="term" value="P:phenylpropanoid metabolic process"/>
    <property type="evidence" value="ECO:0007669"/>
    <property type="project" value="UniProtKB-ARBA"/>
</dbReference>
<dbReference type="GO" id="GO:0008610">
    <property type="term" value="P:lipid biosynthetic process"/>
    <property type="evidence" value="ECO:0007669"/>
    <property type="project" value="InterPro"/>
</dbReference>
<dbReference type="InterPro" id="IPR000873">
    <property type="entry name" value="AMP-dep_synth/lig_dom"/>
</dbReference>
<keyword evidence="6" id="KW-0276">Fatty acid metabolism</keyword>
<dbReference type="PANTHER" id="PTHR22754:SF32">
    <property type="entry name" value="DISCO-INTERACTING PROTEIN 2"/>
    <property type="match status" value="1"/>
</dbReference>
<dbReference type="InterPro" id="IPR009081">
    <property type="entry name" value="PP-bd_ACP"/>
</dbReference>
<dbReference type="Gene3D" id="1.10.405.20">
    <property type="match status" value="1"/>
</dbReference>
<keyword evidence="4" id="KW-0597">Phosphoprotein</keyword>